<feature type="coiled-coil region" evidence="1">
    <location>
        <begin position="104"/>
        <end position="131"/>
    </location>
</feature>
<dbReference type="GO" id="GO:0070840">
    <property type="term" value="F:dynein complex binding"/>
    <property type="evidence" value="ECO:0007669"/>
    <property type="project" value="TreeGrafter"/>
</dbReference>
<feature type="compositionally biased region" description="Basic and acidic residues" evidence="2">
    <location>
        <begin position="152"/>
        <end position="170"/>
    </location>
</feature>
<feature type="region of interest" description="Disordered" evidence="2">
    <location>
        <begin position="316"/>
        <end position="374"/>
    </location>
</feature>
<evidence type="ECO:0000256" key="1">
    <source>
        <dbReference type="SAM" id="Coils"/>
    </source>
</evidence>
<feature type="compositionally biased region" description="Basic and acidic residues" evidence="2">
    <location>
        <begin position="531"/>
        <end position="545"/>
    </location>
</feature>
<keyword evidence="1" id="KW-0175">Coiled coil</keyword>
<dbReference type="InterPro" id="IPR018463">
    <property type="entry name" value="Centromere_CenpF_N"/>
</dbReference>
<feature type="compositionally biased region" description="Basic and acidic residues" evidence="2">
    <location>
        <begin position="467"/>
        <end position="481"/>
    </location>
</feature>
<feature type="compositionally biased region" description="Basic and acidic residues" evidence="2">
    <location>
        <begin position="722"/>
        <end position="738"/>
    </location>
</feature>
<feature type="compositionally biased region" description="Polar residues" evidence="2">
    <location>
        <begin position="171"/>
        <end position="183"/>
    </location>
</feature>
<organism evidence="4 5">
    <name type="scientific">Merluccius polli</name>
    <name type="common">Benguela hake</name>
    <name type="synonym">Merluccius cadenati</name>
    <dbReference type="NCBI Taxonomy" id="89951"/>
    <lineage>
        <taxon>Eukaryota</taxon>
        <taxon>Metazoa</taxon>
        <taxon>Chordata</taxon>
        <taxon>Craniata</taxon>
        <taxon>Vertebrata</taxon>
        <taxon>Euteleostomi</taxon>
        <taxon>Actinopterygii</taxon>
        <taxon>Neopterygii</taxon>
        <taxon>Teleostei</taxon>
        <taxon>Neoteleostei</taxon>
        <taxon>Acanthomorphata</taxon>
        <taxon>Zeiogadaria</taxon>
        <taxon>Gadariae</taxon>
        <taxon>Gadiformes</taxon>
        <taxon>Gadoidei</taxon>
        <taxon>Merlucciidae</taxon>
        <taxon>Merluccius</taxon>
    </lineage>
</organism>
<feature type="coiled-coil region" evidence="1">
    <location>
        <begin position="401"/>
        <end position="456"/>
    </location>
</feature>
<evidence type="ECO:0000259" key="3">
    <source>
        <dbReference type="Pfam" id="PF10481"/>
    </source>
</evidence>
<feature type="region of interest" description="Disordered" evidence="2">
    <location>
        <begin position="516"/>
        <end position="613"/>
    </location>
</feature>
<feature type="compositionally biased region" description="Basic and acidic residues" evidence="2">
    <location>
        <begin position="244"/>
        <end position="260"/>
    </location>
</feature>
<feature type="region of interest" description="Disordered" evidence="2">
    <location>
        <begin position="461"/>
        <end position="481"/>
    </location>
</feature>
<protein>
    <submittedName>
        <fullName evidence="4">Centromere protein F</fullName>
    </submittedName>
</protein>
<name>A0AA47NMN8_MERPO</name>
<feature type="compositionally biased region" description="Basic and acidic residues" evidence="2">
    <location>
        <begin position="554"/>
        <end position="569"/>
    </location>
</feature>
<feature type="compositionally biased region" description="Polar residues" evidence="2">
    <location>
        <begin position="137"/>
        <end position="151"/>
    </location>
</feature>
<reference evidence="4" key="1">
    <citation type="journal article" date="2023" name="Front. Mar. Sci.">
        <title>A new Merluccius polli reference genome to investigate the effects of global change in West African waters.</title>
        <authorList>
            <person name="Mateo J.L."/>
            <person name="Blanco-Fernandez C."/>
            <person name="Garcia-Vazquez E."/>
            <person name="Machado-Schiaffino G."/>
        </authorList>
    </citation>
    <scope>NUCLEOTIDE SEQUENCE</scope>
    <source>
        <strain evidence="4">C29</strain>
        <tissue evidence="4">Fin</tissue>
    </source>
</reference>
<dbReference type="GO" id="GO:0051310">
    <property type="term" value="P:metaphase chromosome alignment"/>
    <property type="evidence" value="ECO:0007669"/>
    <property type="project" value="TreeGrafter"/>
</dbReference>
<feature type="region of interest" description="Disordered" evidence="2">
    <location>
        <begin position="893"/>
        <end position="930"/>
    </location>
</feature>
<dbReference type="GO" id="GO:0000775">
    <property type="term" value="C:chromosome, centromeric region"/>
    <property type="evidence" value="ECO:0007669"/>
    <property type="project" value="InterPro"/>
</dbReference>
<evidence type="ECO:0000313" key="5">
    <source>
        <dbReference type="Proteomes" id="UP001174136"/>
    </source>
</evidence>
<keyword evidence="5" id="KW-1185">Reference proteome</keyword>
<feature type="compositionally biased region" description="Basic and acidic residues" evidence="2">
    <location>
        <begin position="684"/>
        <end position="711"/>
    </location>
</feature>
<dbReference type="Pfam" id="PF10481">
    <property type="entry name" value="CENP-F_N"/>
    <property type="match status" value="1"/>
</dbReference>
<evidence type="ECO:0000313" key="4">
    <source>
        <dbReference type="EMBL" id="KAK0131058.1"/>
    </source>
</evidence>
<evidence type="ECO:0000256" key="2">
    <source>
        <dbReference type="SAM" id="MobiDB-lite"/>
    </source>
</evidence>
<dbReference type="EMBL" id="JAOPHQ010006574">
    <property type="protein sequence ID" value="KAK0131058.1"/>
    <property type="molecule type" value="Genomic_DNA"/>
</dbReference>
<dbReference type="PANTHER" id="PTHR18874:SF10">
    <property type="entry name" value="CENTROMERE PROTEIN F"/>
    <property type="match status" value="1"/>
</dbReference>
<gene>
    <name evidence="4" type="primary">CENPF_0</name>
    <name evidence="4" type="ORF">N1851_034268</name>
</gene>
<feature type="compositionally biased region" description="Basic and acidic residues" evidence="2">
    <location>
        <begin position="1178"/>
        <end position="1197"/>
    </location>
</feature>
<comment type="caution">
    <text evidence="4">The sequence shown here is derived from an EMBL/GenBank/DDBJ whole genome shotgun (WGS) entry which is preliminary data.</text>
</comment>
<sequence length="1370" mass="152616">MSWAEEDWTVGLSGRVLHKVKELQVQQDRLSRENKQKQLQLDNSQDALYKQKVKHDEVRQELQTIQRELKGVQEEARVKTSAAERLSLELQTKQSQVCSLEGQLDAARTLTQNLTLEVKRLEVELEKLQTSSRDASLFSTPCWNTTSPSDHNTGKQEDRSGQRGDEDSRALHQQLQFSDTPTGSLPRHSRGTPHQRHPSDQSETFSTPMAAFPWERDDSRPATRGRCRPPTPQMPSDPPSHSQLEQRDRGRTENLSKETDACVSELHSRVCALEAELRAEADRLKASQEQLGRSQKELAAVETNLQKSRDQISLAQTRTVQESDRASGAEQKAKKLQEELKCQRENAESSRLQHQQRTKELEKQHQMDVSELHKDRRSLELQHQQEVTKLSQELQQATVLHNTLQTQAEKLSLQKQALDREVETLKAKLKWTEGQLQESQKKDAQTQAKLTEALREAQGVAVSLEQSTRREKSLEEQGRKVMQERDDALHLIKELREQNAALALPVAPLQHCSMGQSFSLEPRPTGPSKKSPGERRCEPGREQGRGRQAAPKYPTDREPGEGIDAEHIRAMGPSMDSESPQRSGQPEDDRMTVSNSSGTQKIPVANQPDASLSLQSEAAVEARILPREQEADMVALRKENVVLSSELQDVREELQRRLEDLEAQRRAEAEARTRLKQLSKKRAGREAEVEEQERGRKAELERERTETERLRKALASLQAQVSREEKEAEAQGEQGREDREQELMELNIQMKAQLSEARAQLALEREERQREEEERKKGDVAVGEKAELSIRLAELEAELEALKRHGKKDLPLPPEAKSPLTYLTLHNDDDDDKLNANITALCPGLDENRTLLPSPDRNRLLCRTANQLNTAVSQTTAELILTEDQGAELLKLPLLSSDGPTPMEGTSPDSLEDSTPEELTRTPACPESPAPADLAMEVERLREENTREAWRAEQCQAKLEALQSQVTRQTQQLTMAFELQSQHITGLLAELQEKESALLSQGGQLQCCRQALAQLMANAAPREDAMAPVTADPGPGADGRSELHAAASPSESCSRDTVSHTASGDQRLDNEAEAPSSRALQDVHGRTVDALLAYSEQGSEDGVVAQVPSPRPETLPASGGSVEEEEDPAASDTRGQDSDPSATTGPCTAGCWSPEEERQCSGGVTLGGSSKGPQQVEVSREVGVNREDNRKDEKEQDSLGQVSHLEQQVVALQAELRALSEEREKQAEELVLWRLASLPTPASGLQQHSLDLKDQTQPLNGSLRLPESPQAPRGAVEVDASTLGTEEPEVTQDMFQDRSTLTLIREDELFLSCASRKLQGCMLTCRLQRSDLTEPKSVSDVEKTHVSQDTDDLIDDEVILPLLVTLETSS</sequence>
<feature type="region of interest" description="Disordered" evidence="2">
    <location>
        <begin position="1023"/>
        <end position="1083"/>
    </location>
</feature>
<feature type="domain" description="Centromere protein Cenp-F N-terminal" evidence="3">
    <location>
        <begin position="1"/>
        <end position="156"/>
    </location>
</feature>
<feature type="coiled-coil region" evidence="1">
    <location>
        <begin position="20"/>
        <end position="75"/>
    </location>
</feature>
<feature type="compositionally biased region" description="Basic and acidic residues" evidence="2">
    <location>
        <begin position="321"/>
        <end position="348"/>
    </location>
</feature>
<dbReference type="GO" id="GO:0005634">
    <property type="term" value="C:nucleus"/>
    <property type="evidence" value="ECO:0007669"/>
    <property type="project" value="TreeGrafter"/>
</dbReference>
<feature type="compositionally biased region" description="Basic and acidic residues" evidence="2">
    <location>
        <begin position="357"/>
        <end position="374"/>
    </location>
</feature>
<feature type="region of interest" description="Disordered" evidence="2">
    <location>
        <begin position="665"/>
        <end position="738"/>
    </location>
</feature>
<proteinExistence type="predicted"/>
<feature type="region of interest" description="Disordered" evidence="2">
    <location>
        <begin position="1256"/>
        <end position="1276"/>
    </location>
</feature>
<dbReference type="Proteomes" id="UP001174136">
    <property type="component" value="Unassembled WGS sequence"/>
</dbReference>
<feature type="compositionally biased region" description="Basic residues" evidence="2">
    <location>
        <begin position="187"/>
        <end position="196"/>
    </location>
</feature>
<dbReference type="GO" id="GO:0010389">
    <property type="term" value="P:regulation of G2/M transition of mitotic cell cycle"/>
    <property type="evidence" value="ECO:0007669"/>
    <property type="project" value="TreeGrafter"/>
</dbReference>
<dbReference type="GO" id="GO:0000922">
    <property type="term" value="C:spindle pole"/>
    <property type="evidence" value="ECO:0007669"/>
    <property type="project" value="TreeGrafter"/>
</dbReference>
<feature type="region of interest" description="Disordered" evidence="2">
    <location>
        <begin position="1099"/>
        <end position="1202"/>
    </location>
</feature>
<dbReference type="GO" id="GO:0000278">
    <property type="term" value="P:mitotic cell cycle"/>
    <property type="evidence" value="ECO:0007669"/>
    <property type="project" value="TreeGrafter"/>
</dbReference>
<feature type="compositionally biased region" description="Pro residues" evidence="2">
    <location>
        <begin position="229"/>
        <end position="238"/>
    </location>
</feature>
<accession>A0AA47NMN8</accession>
<dbReference type="InterPro" id="IPR043513">
    <property type="entry name" value="Cenp-F"/>
</dbReference>
<feature type="coiled-coil region" evidence="1">
    <location>
        <begin position="1202"/>
        <end position="1229"/>
    </location>
</feature>
<feature type="compositionally biased region" description="Basic residues" evidence="2">
    <location>
        <begin position="674"/>
        <end position="683"/>
    </location>
</feature>
<dbReference type="GO" id="GO:0008017">
    <property type="term" value="F:microtubule binding"/>
    <property type="evidence" value="ECO:0007669"/>
    <property type="project" value="InterPro"/>
</dbReference>
<feature type="region of interest" description="Disordered" evidence="2">
    <location>
        <begin position="137"/>
        <end position="260"/>
    </location>
</feature>
<dbReference type="PANTHER" id="PTHR18874">
    <property type="entry name" value="CMF/LEK/CENP CELL DIVISION-RELATED"/>
    <property type="match status" value="1"/>
</dbReference>